<protein>
    <submittedName>
        <fullName evidence="6">DNA-directed RNA polymerase III subunit RPC4</fullName>
    </submittedName>
</protein>
<sequence length="309" mass="33502">MKSEDGNSSNAPPRKPRFMPKIPARKQQPKPTVPKSELAETKIDVDKELLAKLNNAMSQDGYGRRNPKWDTKAVPVQVAFGQGGTTMARTFGYRGGKPTGSKYEDEAPTEYVEPWAEHTYYPVTLPLRRPNSGDPEILDEKEFGEASADQALDESAINPARELGLMEPSDKPQMLFFQFPAALPLEKGDPVAATGKESADKPSALPATNVDGRQIGGRPINKSKECCNLKDLPAGYMGKLYVYKSGKVKMKLGDALFDVSPGVSGLFAQDVAVMNVAEKHCCVLGDLNKRAVVTPDVDSLLDSIDSMGA</sequence>
<comment type="subcellular location">
    <subcellularLocation>
        <location evidence="1">Nucleus</location>
    </subcellularLocation>
</comment>
<evidence type="ECO:0000256" key="3">
    <source>
        <dbReference type="ARBA" id="ARBA00023163"/>
    </source>
</evidence>
<feature type="compositionally biased region" description="Polar residues" evidence="5">
    <location>
        <begin position="1"/>
        <end position="11"/>
    </location>
</feature>
<evidence type="ECO:0000313" key="7">
    <source>
        <dbReference type="Proteomes" id="UP001140949"/>
    </source>
</evidence>
<evidence type="ECO:0000313" key="6">
    <source>
        <dbReference type="EMBL" id="KAJ6812538.1"/>
    </source>
</evidence>
<evidence type="ECO:0000256" key="5">
    <source>
        <dbReference type="SAM" id="MobiDB-lite"/>
    </source>
</evidence>
<dbReference type="InterPro" id="IPR007811">
    <property type="entry name" value="RPC4"/>
</dbReference>
<feature type="compositionally biased region" description="Basic residues" evidence="5">
    <location>
        <begin position="14"/>
        <end position="28"/>
    </location>
</feature>
<evidence type="ECO:0000256" key="2">
    <source>
        <dbReference type="ARBA" id="ARBA00022478"/>
    </source>
</evidence>
<dbReference type="PANTHER" id="PTHR13408:SF0">
    <property type="entry name" value="DNA-DIRECTED RNA POLYMERASE III SUBUNIT RPC4"/>
    <property type="match status" value="1"/>
</dbReference>
<keyword evidence="7" id="KW-1185">Reference proteome</keyword>
<gene>
    <name evidence="6" type="ORF">M6B38_148040</name>
</gene>
<evidence type="ECO:0000256" key="1">
    <source>
        <dbReference type="ARBA" id="ARBA00004123"/>
    </source>
</evidence>
<accession>A0AAX6F8F3</accession>
<dbReference type="GO" id="GO:0005666">
    <property type="term" value="C:RNA polymerase III complex"/>
    <property type="evidence" value="ECO:0007669"/>
    <property type="project" value="InterPro"/>
</dbReference>
<feature type="region of interest" description="Disordered" evidence="5">
    <location>
        <begin position="1"/>
        <end position="41"/>
    </location>
</feature>
<feature type="region of interest" description="Disordered" evidence="5">
    <location>
        <begin position="188"/>
        <end position="217"/>
    </location>
</feature>
<keyword evidence="4" id="KW-0539">Nucleus</keyword>
<dbReference type="EMBL" id="JANAVB010031019">
    <property type="protein sequence ID" value="KAJ6812538.1"/>
    <property type="molecule type" value="Genomic_DNA"/>
</dbReference>
<dbReference type="PANTHER" id="PTHR13408">
    <property type="entry name" value="DNA-DIRECTED RNA POLYMERASE III"/>
    <property type="match status" value="1"/>
</dbReference>
<dbReference type="AlphaFoldDB" id="A0AAX6F8F3"/>
<evidence type="ECO:0000256" key="4">
    <source>
        <dbReference type="ARBA" id="ARBA00023242"/>
    </source>
</evidence>
<reference evidence="6" key="2">
    <citation type="submission" date="2023-04" db="EMBL/GenBank/DDBJ databases">
        <authorList>
            <person name="Bruccoleri R.E."/>
            <person name="Oakeley E.J."/>
            <person name="Faust A.-M."/>
            <person name="Dessus-Babus S."/>
            <person name="Altorfer M."/>
            <person name="Burckhardt D."/>
            <person name="Oertli M."/>
            <person name="Naumann U."/>
            <person name="Petersen F."/>
            <person name="Wong J."/>
        </authorList>
    </citation>
    <scope>NUCLEOTIDE SEQUENCE</scope>
    <source>
        <strain evidence="6">GSM-AAB239-AS_SAM_17_03QT</strain>
        <tissue evidence="6">Leaf</tissue>
    </source>
</reference>
<name>A0AAX6F8F3_IRIPA</name>
<dbReference type="GO" id="GO:0042797">
    <property type="term" value="P:tRNA transcription by RNA polymerase III"/>
    <property type="evidence" value="ECO:0007669"/>
    <property type="project" value="TreeGrafter"/>
</dbReference>
<dbReference type="GO" id="GO:0003677">
    <property type="term" value="F:DNA binding"/>
    <property type="evidence" value="ECO:0007669"/>
    <property type="project" value="InterPro"/>
</dbReference>
<proteinExistence type="predicted"/>
<comment type="caution">
    <text evidence="6">The sequence shown here is derived from an EMBL/GenBank/DDBJ whole genome shotgun (WGS) entry which is preliminary data.</text>
</comment>
<keyword evidence="3" id="KW-0804">Transcription</keyword>
<keyword evidence="2 6" id="KW-0240">DNA-directed RNA polymerase</keyword>
<organism evidence="6 7">
    <name type="scientific">Iris pallida</name>
    <name type="common">Sweet iris</name>
    <dbReference type="NCBI Taxonomy" id="29817"/>
    <lineage>
        <taxon>Eukaryota</taxon>
        <taxon>Viridiplantae</taxon>
        <taxon>Streptophyta</taxon>
        <taxon>Embryophyta</taxon>
        <taxon>Tracheophyta</taxon>
        <taxon>Spermatophyta</taxon>
        <taxon>Magnoliopsida</taxon>
        <taxon>Liliopsida</taxon>
        <taxon>Asparagales</taxon>
        <taxon>Iridaceae</taxon>
        <taxon>Iridoideae</taxon>
        <taxon>Irideae</taxon>
        <taxon>Iris</taxon>
    </lineage>
</organism>
<reference evidence="6" key="1">
    <citation type="journal article" date="2023" name="GigaByte">
        <title>Genome assembly of the bearded iris, Iris pallida Lam.</title>
        <authorList>
            <person name="Bruccoleri R.E."/>
            <person name="Oakeley E.J."/>
            <person name="Faust A.M.E."/>
            <person name="Altorfer M."/>
            <person name="Dessus-Babus S."/>
            <person name="Burckhardt D."/>
            <person name="Oertli M."/>
            <person name="Naumann U."/>
            <person name="Petersen F."/>
            <person name="Wong J."/>
        </authorList>
    </citation>
    <scope>NUCLEOTIDE SEQUENCE</scope>
    <source>
        <strain evidence="6">GSM-AAB239-AS_SAM_17_03QT</strain>
    </source>
</reference>
<dbReference type="Pfam" id="PF05132">
    <property type="entry name" value="RNA_pol_Rpc4"/>
    <property type="match status" value="1"/>
</dbReference>
<dbReference type="Proteomes" id="UP001140949">
    <property type="component" value="Unassembled WGS sequence"/>
</dbReference>